<keyword evidence="2" id="KW-1185">Reference proteome</keyword>
<dbReference type="Proteomes" id="UP000308197">
    <property type="component" value="Unassembled WGS sequence"/>
</dbReference>
<gene>
    <name evidence="1" type="ORF">K466DRAFT_655272</name>
</gene>
<reference evidence="1 2" key="1">
    <citation type="journal article" date="2019" name="Nat. Ecol. Evol.">
        <title>Megaphylogeny resolves global patterns of mushroom evolution.</title>
        <authorList>
            <person name="Varga T."/>
            <person name="Krizsan K."/>
            <person name="Foldi C."/>
            <person name="Dima B."/>
            <person name="Sanchez-Garcia M."/>
            <person name="Sanchez-Ramirez S."/>
            <person name="Szollosi G.J."/>
            <person name="Szarkandi J.G."/>
            <person name="Papp V."/>
            <person name="Albert L."/>
            <person name="Andreopoulos W."/>
            <person name="Angelini C."/>
            <person name="Antonin V."/>
            <person name="Barry K.W."/>
            <person name="Bougher N.L."/>
            <person name="Buchanan P."/>
            <person name="Buyck B."/>
            <person name="Bense V."/>
            <person name="Catcheside P."/>
            <person name="Chovatia M."/>
            <person name="Cooper J."/>
            <person name="Damon W."/>
            <person name="Desjardin D."/>
            <person name="Finy P."/>
            <person name="Geml J."/>
            <person name="Haridas S."/>
            <person name="Hughes K."/>
            <person name="Justo A."/>
            <person name="Karasinski D."/>
            <person name="Kautmanova I."/>
            <person name="Kiss B."/>
            <person name="Kocsube S."/>
            <person name="Kotiranta H."/>
            <person name="LaButti K.M."/>
            <person name="Lechner B.E."/>
            <person name="Liimatainen K."/>
            <person name="Lipzen A."/>
            <person name="Lukacs Z."/>
            <person name="Mihaltcheva S."/>
            <person name="Morgado L.N."/>
            <person name="Niskanen T."/>
            <person name="Noordeloos M.E."/>
            <person name="Ohm R.A."/>
            <person name="Ortiz-Santana B."/>
            <person name="Ovrebo C."/>
            <person name="Racz N."/>
            <person name="Riley R."/>
            <person name="Savchenko A."/>
            <person name="Shiryaev A."/>
            <person name="Soop K."/>
            <person name="Spirin V."/>
            <person name="Szebenyi C."/>
            <person name="Tomsovsky M."/>
            <person name="Tulloss R.E."/>
            <person name="Uehling J."/>
            <person name="Grigoriev I.V."/>
            <person name="Vagvolgyi C."/>
            <person name="Papp T."/>
            <person name="Martin F.M."/>
            <person name="Miettinen O."/>
            <person name="Hibbett D.S."/>
            <person name="Nagy L.G."/>
        </authorList>
    </citation>
    <scope>NUCLEOTIDE SEQUENCE [LARGE SCALE GENOMIC DNA]</scope>
    <source>
        <strain evidence="1 2">HHB13444</strain>
    </source>
</reference>
<dbReference type="AlphaFoldDB" id="A0A5C3P3B7"/>
<organism evidence="1 2">
    <name type="scientific">Polyporus arcularius HHB13444</name>
    <dbReference type="NCBI Taxonomy" id="1314778"/>
    <lineage>
        <taxon>Eukaryota</taxon>
        <taxon>Fungi</taxon>
        <taxon>Dikarya</taxon>
        <taxon>Basidiomycota</taxon>
        <taxon>Agaricomycotina</taxon>
        <taxon>Agaricomycetes</taxon>
        <taxon>Polyporales</taxon>
        <taxon>Polyporaceae</taxon>
        <taxon>Polyporus</taxon>
    </lineage>
</organism>
<protein>
    <submittedName>
        <fullName evidence="1">Uncharacterized protein</fullName>
    </submittedName>
</protein>
<dbReference type="InParanoid" id="A0A5C3P3B7"/>
<dbReference type="EMBL" id="ML211400">
    <property type="protein sequence ID" value="TFK83347.1"/>
    <property type="molecule type" value="Genomic_DNA"/>
</dbReference>
<dbReference type="STRING" id="1314778.A0A5C3P3B7"/>
<sequence>MDSDMEHDAPESMHIENMTLAQLQREAPHMSNDMIERCLDLLVQTAANIREIANGREPLCAVPVEILHRIMEAIPVPLYYRDGSIDTFQPFWHSATRDSARLVPLTQTCRHLRRVALSDPLLWSTVITHPSLAFRSYAWRNDSAPLAVVMTPFDGFTDILDAFYSSHAHRVRELHFTDMVHGRIDHLQSLMKFSSPGLRSYTFCGENGFERDLLKMSLRWPTHSLPLPSGSTATLRDIHILRIPLLPSSPLPQLTHLALCEIYMRGLHIAIANVLSLCPSLESLVLSSLFDIDNASIQDPQPLYMKELHRLTMRDLDVVALRFYLALLASNGTSSQSATQLLIGADPTTPFVSQWLSLEAFQPATSIAFTRTELYNHDWMSFTRVSSDHVAHVSREFFSRGFDRSGTFRGSPRWYAKLMPPRESLLDVREVWVANSVSKERDVEFAFLQPTIASLPALETLVLRDHSHGGGHSERDSIFPGLSMCPSMLDPSFQSHRLKTLRLIYGLRPSRHRSHTSPKWRLSFKTMLTQLKTGAYDYLEHLVVQMGPQLVVCETDLALLRAHFTTVQLENVDEDLPEMPLPSYCDDPRAGPYGSQGWVGSIW</sequence>
<evidence type="ECO:0000313" key="1">
    <source>
        <dbReference type="EMBL" id="TFK83347.1"/>
    </source>
</evidence>
<name>A0A5C3P3B7_9APHY</name>
<proteinExistence type="predicted"/>
<accession>A0A5C3P3B7</accession>
<evidence type="ECO:0000313" key="2">
    <source>
        <dbReference type="Proteomes" id="UP000308197"/>
    </source>
</evidence>